<gene>
    <name evidence="10" type="primary">cccA</name>
    <name evidence="10" type="ORF">AB3N04_03770</name>
</gene>
<dbReference type="GO" id="GO:0020037">
    <property type="term" value="F:heme binding"/>
    <property type="evidence" value="ECO:0007669"/>
    <property type="project" value="InterPro"/>
</dbReference>
<keyword evidence="8" id="KW-0472">Membrane</keyword>
<keyword evidence="5 7" id="KW-0408">Iron</keyword>
<keyword evidence="8" id="KW-0812">Transmembrane</keyword>
<evidence type="ECO:0000256" key="7">
    <source>
        <dbReference type="PIRSR" id="PIRSR000025-2"/>
    </source>
</evidence>
<evidence type="ECO:0000256" key="8">
    <source>
        <dbReference type="SAM" id="Phobius"/>
    </source>
</evidence>
<feature type="binding site" description="covalent" evidence="6">
    <location>
        <position position="62"/>
    </location>
    <ligand>
        <name>heme c</name>
        <dbReference type="ChEBI" id="CHEBI:61717"/>
    </ligand>
</feature>
<protein>
    <submittedName>
        <fullName evidence="10">Cytochrome c550</fullName>
    </submittedName>
</protein>
<dbReference type="GO" id="GO:0016020">
    <property type="term" value="C:membrane"/>
    <property type="evidence" value="ECO:0007669"/>
    <property type="project" value="InterPro"/>
</dbReference>
<dbReference type="GO" id="GO:0005506">
    <property type="term" value="F:iron ion binding"/>
    <property type="evidence" value="ECO:0007669"/>
    <property type="project" value="InterPro"/>
</dbReference>
<dbReference type="Gene3D" id="1.10.760.10">
    <property type="entry name" value="Cytochrome c-like domain"/>
    <property type="match status" value="1"/>
</dbReference>
<dbReference type="GO" id="GO:0009055">
    <property type="term" value="F:electron transfer activity"/>
    <property type="evidence" value="ECO:0007669"/>
    <property type="project" value="InterPro"/>
</dbReference>
<keyword evidence="3 7" id="KW-0479">Metal-binding</keyword>
<evidence type="ECO:0000256" key="5">
    <source>
        <dbReference type="ARBA" id="ARBA00023004"/>
    </source>
</evidence>
<keyword evidence="4" id="KW-0249">Electron transport</keyword>
<keyword evidence="1" id="KW-0813">Transport</keyword>
<evidence type="ECO:0000256" key="1">
    <source>
        <dbReference type="ARBA" id="ARBA00022448"/>
    </source>
</evidence>
<accession>A0AB39BUI2</accession>
<feature type="transmembrane region" description="Helical" evidence="8">
    <location>
        <begin position="6"/>
        <end position="28"/>
    </location>
</feature>
<dbReference type="NCBIfam" id="NF045773">
    <property type="entry name" value="cytochro_C550"/>
    <property type="match status" value="1"/>
</dbReference>
<feature type="binding site" description="axial binding residue" evidence="7">
    <location>
        <position position="101"/>
    </location>
    <ligand>
        <name>heme c</name>
        <dbReference type="ChEBI" id="CHEBI:61717"/>
    </ligand>
    <ligandPart>
        <name>Fe</name>
        <dbReference type="ChEBI" id="CHEBI:18248"/>
    </ligandPart>
</feature>
<evidence type="ECO:0000313" key="10">
    <source>
        <dbReference type="EMBL" id="XDI37442.1"/>
    </source>
</evidence>
<dbReference type="Pfam" id="PF13442">
    <property type="entry name" value="Cytochrome_CBB3"/>
    <property type="match status" value="1"/>
</dbReference>
<reference evidence="10" key="1">
    <citation type="submission" date="2024-07" db="EMBL/GenBank/DDBJ databases">
        <title>Identification and characteristics of an arsenic-resistant bacterial isolate, which belongs to a novel species.</title>
        <authorList>
            <person name="Juszczyk A."/>
            <person name="Kowalczyk A."/>
            <person name="Was K."/>
            <person name="Kosowicz W."/>
            <person name="Budzyn A."/>
            <person name="Latowski D."/>
        </authorList>
    </citation>
    <scope>NUCLEOTIDE SEQUENCE</scope>
    <source>
        <strain evidence="10">As8PL</strain>
    </source>
</reference>
<evidence type="ECO:0000256" key="6">
    <source>
        <dbReference type="PIRSR" id="PIRSR000025-1"/>
    </source>
</evidence>
<dbReference type="PANTHER" id="PTHR37823">
    <property type="entry name" value="CYTOCHROME C-553-LIKE"/>
    <property type="match status" value="1"/>
</dbReference>
<dbReference type="AlphaFoldDB" id="A0AB39BUI2"/>
<feature type="domain" description="Cytochrome c" evidence="9">
    <location>
        <begin position="49"/>
        <end position="123"/>
    </location>
</feature>
<sequence>MKGRPLLPFGIIAIVGIVVMISLSFMGLNQREAMNADEEETEEVTEFEDPVAAGEELTQASCIGCHGGDLGGASGPALTSLEGSYSQEEITDIILNGQGAMPAISNVNDVEADAIAEYLLSISE</sequence>
<organism evidence="10">
    <name type="scientific">Alkalihalophilus sp. As8PL</name>
    <dbReference type="NCBI Taxonomy" id="3237103"/>
    <lineage>
        <taxon>Bacteria</taxon>
        <taxon>Bacillati</taxon>
        <taxon>Bacillota</taxon>
        <taxon>Bacilli</taxon>
        <taxon>Bacillales</taxon>
        <taxon>Bacillaceae</taxon>
        <taxon>Alkalihalophilus</taxon>
    </lineage>
</organism>
<proteinExistence type="predicted"/>
<feature type="binding site" description="covalent" evidence="6">
    <location>
        <position position="65"/>
    </location>
    <ligand>
        <name>heme c</name>
        <dbReference type="ChEBI" id="CHEBI:61717"/>
    </ligand>
</feature>
<evidence type="ECO:0000256" key="3">
    <source>
        <dbReference type="ARBA" id="ARBA00022723"/>
    </source>
</evidence>
<dbReference type="PROSITE" id="PS51007">
    <property type="entry name" value="CYTC"/>
    <property type="match status" value="1"/>
</dbReference>
<dbReference type="InterPro" id="IPR054780">
    <property type="entry name" value="Cytochro_C550_firm"/>
</dbReference>
<dbReference type="RefSeq" id="WP_368504790.1">
    <property type="nucleotide sequence ID" value="NZ_CP162551.1"/>
</dbReference>
<dbReference type="InterPro" id="IPR009056">
    <property type="entry name" value="Cyt_c-like_dom"/>
</dbReference>
<dbReference type="InterPro" id="IPR012218">
    <property type="entry name" value="Cyt_c_BACSU-c550-type"/>
</dbReference>
<name>A0AB39BUI2_9BACI</name>
<evidence type="ECO:0000256" key="2">
    <source>
        <dbReference type="ARBA" id="ARBA00022617"/>
    </source>
</evidence>
<feature type="binding site" description="axial binding residue" evidence="7">
    <location>
        <position position="66"/>
    </location>
    <ligand>
        <name>heme c</name>
        <dbReference type="ChEBI" id="CHEBI:61717"/>
    </ligand>
    <ligandPart>
        <name>Fe</name>
        <dbReference type="ChEBI" id="CHEBI:18248"/>
    </ligandPart>
</feature>
<keyword evidence="8" id="KW-1133">Transmembrane helix</keyword>
<keyword evidence="2 6" id="KW-0349">Heme</keyword>
<dbReference type="InterPro" id="IPR051811">
    <property type="entry name" value="Cytochrome_c550/c551-like"/>
</dbReference>
<dbReference type="PIRSF" id="PIRSF000025">
    <property type="entry name" value="Cytc_Bsub_c550"/>
    <property type="match status" value="1"/>
</dbReference>
<dbReference type="SUPFAM" id="SSF46626">
    <property type="entry name" value="Cytochrome c"/>
    <property type="match status" value="1"/>
</dbReference>
<evidence type="ECO:0000259" key="9">
    <source>
        <dbReference type="PROSITE" id="PS51007"/>
    </source>
</evidence>
<dbReference type="InterPro" id="IPR036909">
    <property type="entry name" value="Cyt_c-like_dom_sf"/>
</dbReference>
<dbReference type="EMBL" id="CP162551">
    <property type="protein sequence ID" value="XDI37442.1"/>
    <property type="molecule type" value="Genomic_DNA"/>
</dbReference>
<dbReference type="PANTHER" id="PTHR37823:SF3">
    <property type="entry name" value="CYTOCHROME C-551"/>
    <property type="match status" value="1"/>
</dbReference>
<comment type="PTM">
    <text evidence="6">Binds 1 heme c group covalently per subunit.</text>
</comment>
<evidence type="ECO:0000256" key="4">
    <source>
        <dbReference type="ARBA" id="ARBA00022982"/>
    </source>
</evidence>